<dbReference type="AlphaFoldDB" id="A0A7V7PS20"/>
<dbReference type="GO" id="GO:0051536">
    <property type="term" value="F:iron-sulfur cluster binding"/>
    <property type="evidence" value="ECO:0007669"/>
    <property type="project" value="UniProtKB-KW"/>
</dbReference>
<dbReference type="Gene3D" id="1.10.260.50">
    <property type="match status" value="1"/>
</dbReference>
<dbReference type="GO" id="GO:0008483">
    <property type="term" value="F:transaminase activity"/>
    <property type="evidence" value="ECO:0007669"/>
    <property type="project" value="UniProtKB-KW"/>
</dbReference>
<sequence length="396" mass="41099">MFSSRRRVYLDYNATHPLLAEARAALVDSLELYGNPSSVHDEGRRARAAVEAARRDVARLVGASPEDVVFTGSATEAAVTCLTPRWVRDGREIAVEALAVCDADHPATREGGQFPPEAVTRLAVDASGIVDMRALEQWLAGLGGRTGMLALGLANGETGVVQPLDEVRTAFAGRDVILVLDAVQAAGRMPLAIGELGADALVLSGHKIGAAKGVGALVLGRESLRPFRLLPGGGQEHGMRSGTEAVPSIVSFGAAARIAAERASSGGSYFRALRERIVERLRAEECNFTVVGEVAARLDNTLAIVAPGVKAETAQIALDLEGFAVSAGSACASGKVGTNHVLAAMAAGGLAVDPAMGLVRVSLGTDTTEVDADAFSASFAKIVRRAQESMRARRAA</sequence>
<evidence type="ECO:0000256" key="4">
    <source>
        <dbReference type="ARBA" id="ARBA00013558"/>
    </source>
</evidence>
<dbReference type="RefSeq" id="WP_150968071.1">
    <property type="nucleotide sequence ID" value="NZ_VZDO01000002.1"/>
</dbReference>
<dbReference type="InterPro" id="IPR015421">
    <property type="entry name" value="PyrdxlP-dep_Trfase_major"/>
</dbReference>
<evidence type="ECO:0000256" key="2">
    <source>
        <dbReference type="ARBA" id="ARBA00003120"/>
    </source>
</evidence>
<reference evidence="12 13" key="1">
    <citation type="submission" date="2019-09" db="EMBL/GenBank/DDBJ databases">
        <title>YIM 132180 draft genome.</title>
        <authorList>
            <person name="Zhang K."/>
        </authorList>
    </citation>
    <scope>NUCLEOTIDE SEQUENCE [LARGE SCALE GENOMIC DNA]</scope>
    <source>
        <strain evidence="12 13">YIM 132180</strain>
    </source>
</reference>
<keyword evidence="13" id="KW-1185">Reference proteome</keyword>
<evidence type="ECO:0000313" key="12">
    <source>
        <dbReference type="EMBL" id="KAB0681811.1"/>
    </source>
</evidence>
<evidence type="ECO:0000256" key="9">
    <source>
        <dbReference type="ARBA" id="ARBA00023014"/>
    </source>
</evidence>
<keyword evidence="9" id="KW-0411">Iron-sulfur</keyword>
<evidence type="ECO:0000256" key="10">
    <source>
        <dbReference type="ARBA" id="ARBA00050776"/>
    </source>
</evidence>
<evidence type="ECO:0000313" key="13">
    <source>
        <dbReference type="Proteomes" id="UP000432089"/>
    </source>
</evidence>
<dbReference type="PANTHER" id="PTHR11601:SF34">
    <property type="entry name" value="CYSTEINE DESULFURASE"/>
    <property type="match status" value="1"/>
</dbReference>
<dbReference type="Proteomes" id="UP000432089">
    <property type="component" value="Unassembled WGS sequence"/>
</dbReference>
<dbReference type="SUPFAM" id="SSF53383">
    <property type="entry name" value="PLP-dependent transferases"/>
    <property type="match status" value="1"/>
</dbReference>
<keyword evidence="7" id="KW-0663">Pyridoxal phosphate</keyword>
<keyword evidence="8" id="KW-0408">Iron</keyword>
<name>A0A7V7PS20_9HYPH</name>
<dbReference type="GO" id="GO:0031071">
    <property type="term" value="F:cysteine desulfurase activity"/>
    <property type="evidence" value="ECO:0007669"/>
    <property type="project" value="UniProtKB-EC"/>
</dbReference>
<dbReference type="GO" id="GO:0046872">
    <property type="term" value="F:metal ion binding"/>
    <property type="evidence" value="ECO:0007669"/>
    <property type="project" value="UniProtKB-KW"/>
</dbReference>
<comment type="function">
    <text evidence="2">Catalyzes the removal of elemental sulfur atoms from cysteine to produce alanine. Seems to participate in the biosynthesis of the nitrogenase metalloclusters by providing the inorganic sulfur required for the Fe-S core formation.</text>
</comment>
<keyword evidence="12" id="KW-0032">Aminotransferase</keyword>
<feature type="domain" description="Aminotransferase class V" evidence="11">
    <location>
        <begin position="8"/>
        <end position="375"/>
    </location>
</feature>
<organism evidence="12 13">
    <name type="scientific">Plantimonas leprariae</name>
    <dbReference type="NCBI Taxonomy" id="2615207"/>
    <lineage>
        <taxon>Bacteria</taxon>
        <taxon>Pseudomonadati</taxon>
        <taxon>Pseudomonadota</taxon>
        <taxon>Alphaproteobacteria</taxon>
        <taxon>Hyphomicrobiales</taxon>
        <taxon>Aurantimonadaceae</taxon>
        <taxon>Plantimonas</taxon>
    </lineage>
</organism>
<protein>
    <recommendedName>
        <fullName evidence="4">Cysteine desulfurase</fullName>
    </recommendedName>
</protein>
<dbReference type="EMBL" id="VZDO01000002">
    <property type="protein sequence ID" value="KAB0681811.1"/>
    <property type="molecule type" value="Genomic_DNA"/>
</dbReference>
<comment type="similarity">
    <text evidence="3">Belongs to the class-V pyridoxal-phosphate-dependent aminotransferase family. NifS/IscS subfamily.</text>
</comment>
<evidence type="ECO:0000256" key="1">
    <source>
        <dbReference type="ARBA" id="ARBA00001933"/>
    </source>
</evidence>
<dbReference type="Gene3D" id="3.90.1150.10">
    <property type="entry name" value="Aspartate Aminotransferase, domain 1"/>
    <property type="match status" value="1"/>
</dbReference>
<dbReference type="InterPro" id="IPR015424">
    <property type="entry name" value="PyrdxlP-dep_Trfase"/>
</dbReference>
<keyword evidence="5 12" id="KW-0808">Transferase</keyword>
<dbReference type="Pfam" id="PF00266">
    <property type="entry name" value="Aminotran_5"/>
    <property type="match status" value="1"/>
</dbReference>
<evidence type="ECO:0000256" key="8">
    <source>
        <dbReference type="ARBA" id="ARBA00023004"/>
    </source>
</evidence>
<comment type="catalytic activity">
    <reaction evidence="10">
        <text>(sulfur carrier)-H + L-cysteine = (sulfur carrier)-SH + L-alanine</text>
        <dbReference type="Rhea" id="RHEA:43892"/>
        <dbReference type="Rhea" id="RHEA-COMP:14737"/>
        <dbReference type="Rhea" id="RHEA-COMP:14739"/>
        <dbReference type="ChEBI" id="CHEBI:29917"/>
        <dbReference type="ChEBI" id="CHEBI:35235"/>
        <dbReference type="ChEBI" id="CHEBI:57972"/>
        <dbReference type="ChEBI" id="CHEBI:64428"/>
        <dbReference type="EC" id="2.8.1.7"/>
    </reaction>
</comment>
<dbReference type="PANTHER" id="PTHR11601">
    <property type="entry name" value="CYSTEINE DESULFURYLASE FAMILY MEMBER"/>
    <property type="match status" value="1"/>
</dbReference>
<dbReference type="InterPro" id="IPR015422">
    <property type="entry name" value="PyrdxlP-dep_Trfase_small"/>
</dbReference>
<dbReference type="PIRSF" id="PIRSF005572">
    <property type="entry name" value="NifS"/>
    <property type="match status" value="1"/>
</dbReference>
<keyword evidence="6" id="KW-0479">Metal-binding</keyword>
<evidence type="ECO:0000259" key="11">
    <source>
        <dbReference type="Pfam" id="PF00266"/>
    </source>
</evidence>
<evidence type="ECO:0000256" key="6">
    <source>
        <dbReference type="ARBA" id="ARBA00022723"/>
    </source>
</evidence>
<evidence type="ECO:0000256" key="5">
    <source>
        <dbReference type="ARBA" id="ARBA00022679"/>
    </source>
</evidence>
<gene>
    <name evidence="12" type="ORF">F6X38_03020</name>
</gene>
<dbReference type="InterPro" id="IPR016454">
    <property type="entry name" value="Cysteine_dSase"/>
</dbReference>
<accession>A0A7V7PS20</accession>
<comment type="cofactor">
    <cofactor evidence="1">
        <name>pyridoxal 5'-phosphate</name>
        <dbReference type="ChEBI" id="CHEBI:597326"/>
    </cofactor>
</comment>
<dbReference type="Gene3D" id="3.40.640.10">
    <property type="entry name" value="Type I PLP-dependent aspartate aminotransferase-like (Major domain)"/>
    <property type="match status" value="1"/>
</dbReference>
<evidence type="ECO:0000256" key="3">
    <source>
        <dbReference type="ARBA" id="ARBA00006490"/>
    </source>
</evidence>
<evidence type="ECO:0000256" key="7">
    <source>
        <dbReference type="ARBA" id="ARBA00022898"/>
    </source>
</evidence>
<proteinExistence type="inferred from homology"/>
<dbReference type="InterPro" id="IPR000192">
    <property type="entry name" value="Aminotrans_V_dom"/>
</dbReference>
<comment type="caution">
    <text evidence="12">The sequence shown here is derived from an EMBL/GenBank/DDBJ whole genome shotgun (WGS) entry which is preliminary data.</text>
</comment>